<evidence type="ECO:0000313" key="4">
    <source>
        <dbReference type="Proteomes" id="UP000332933"/>
    </source>
</evidence>
<dbReference type="EMBL" id="VJMH01005304">
    <property type="protein sequence ID" value="KAF0697583.1"/>
    <property type="molecule type" value="Genomic_DNA"/>
</dbReference>
<keyword evidence="4" id="KW-1185">Reference proteome</keyword>
<evidence type="ECO:0000313" key="2">
    <source>
        <dbReference type="EMBL" id="KAF0697583.1"/>
    </source>
</evidence>
<feature type="coiled-coil region" evidence="1">
    <location>
        <begin position="40"/>
        <end position="176"/>
    </location>
</feature>
<dbReference type="EMBL" id="CAADRA010005325">
    <property type="protein sequence ID" value="VFT88603.1"/>
    <property type="molecule type" value="Genomic_DNA"/>
</dbReference>
<evidence type="ECO:0000256" key="1">
    <source>
        <dbReference type="SAM" id="Coils"/>
    </source>
</evidence>
<evidence type="ECO:0000313" key="3">
    <source>
        <dbReference type="EMBL" id="VFT88603.1"/>
    </source>
</evidence>
<protein>
    <submittedName>
        <fullName evidence="3">Aste57867_11747 protein</fullName>
    </submittedName>
</protein>
<dbReference type="OrthoDB" id="311279at2759"/>
<sequence>MDQVATLQMNMQQTEASFAKREKDWQMEQARVVALQTHDATHAKETIQALETKLGEKTAEVAAAQEALDEHRQRGTHALEQEQLKLHRLQGEKDSLTAKFNTTHELLTKMKAENQSWRAQHKEVEQEYRVLQTKHREAMKTQQDLQSLLDQDKAKIQFLEDDLAKAVEQRAREKDEWDRMQAQMKRHLDESVAAAFNARRSMKDEQKKAVDKLTKALTKVERKRDAYKEKCLQVHERYKAAAYAKATLETQVQQLKDQHHVDMQQFLTQWGHAEEMKTSAVVVGRTDTTRLDSLVAEMEQYEQTTRLES</sequence>
<reference evidence="2" key="2">
    <citation type="submission" date="2019-06" db="EMBL/GenBank/DDBJ databases">
        <title>Genomics analysis of Aphanomyces spp. identifies a new class of oomycete effector associated with host adaptation.</title>
        <authorList>
            <person name="Gaulin E."/>
        </authorList>
    </citation>
    <scope>NUCLEOTIDE SEQUENCE</scope>
    <source>
        <strain evidence="2">CBS 578.67</strain>
    </source>
</reference>
<keyword evidence="1" id="KW-0175">Coiled coil</keyword>
<gene>
    <name evidence="3" type="primary">Aste57867_11747</name>
    <name evidence="2" type="ORF">As57867_011702</name>
    <name evidence="3" type="ORF">ASTE57867_11747</name>
</gene>
<dbReference type="AlphaFoldDB" id="A0A485KU22"/>
<feature type="coiled-coil region" evidence="1">
    <location>
        <begin position="203"/>
        <end position="258"/>
    </location>
</feature>
<proteinExistence type="predicted"/>
<dbReference type="Proteomes" id="UP000332933">
    <property type="component" value="Unassembled WGS sequence"/>
</dbReference>
<organism evidence="3 4">
    <name type="scientific">Aphanomyces stellatus</name>
    <dbReference type="NCBI Taxonomy" id="120398"/>
    <lineage>
        <taxon>Eukaryota</taxon>
        <taxon>Sar</taxon>
        <taxon>Stramenopiles</taxon>
        <taxon>Oomycota</taxon>
        <taxon>Saprolegniomycetes</taxon>
        <taxon>Saprolegniales</taxon>
        <taxon>Verrucalvaceae</taxon>
        <taxon>Aphanomyces</taxon>
    </lineage>
</organism>
<reference evidence="3 4" key="1">
    <citation type="submission" date="2019-03" db="EMBL/GenBank/DDBJ databases">
        <authorList>
            <person name="Gaulin E."/>
            <person name="Dumas B."/>
        </authorList>
    </citation>
    <scope>NUCLEOTIDE SEQUENCE [LARGE SCALE GENOMIC DNA]</scope>
    <source>
        <strain evidence="3">CBS 568.67</strain>
    </source>
</reference>
<name>A0A485KU22_9STRA</name>
<accession>A0A485KU22</accession>